<dbReference type="GO" id="GO:0003677">
    <property type="term" value="F:DNA binding"/>
    <property type="evidence" value="ECO:0007669"/>
    <property type="project" value="UniProtKB-KW"/>
</dbReference>
<reference evidence="5 6" key="1">
    <citation type="submission" date="2017-03" db="EMBL/GenBank/DDBJ databases">
        <title>Lifting the veil on microbial sulfur biogeochemistry in mining wastewaters.</title>
        <authorList>
            <person name="Kantor R.S."/>
            <person name="Colenbrander Nelson T."/>
            <person name="Marshall S."/>
            <person name="Bennett D."/>
            <person name="Apte S."/>
            <person name="Camacho D."/>
            <person name="Thomas B.C."/>
            <person name="Warren L.A."/>
            <person name="Banfield J.F."/>
        </authorList>
    </citation>
    <scope>NUCLEOTIDE SEQUENCE [LARGE SCALE GENOMIC DNA]</scope>
    <source>
        <strain evidence="5">32-68-21</strain>
    </source>
</reference>
<dbReference type="AlphaFoldDB" id="A0A258HKR5"/>
<protein>
    <recommendedName>
        <fullName evidence="4">HTH crp-type domain-containing protein</fullName>
    </recommendedName>
</protein>
<accession>A0A258HKR5</accession>
<organism evidence="5 6">
    <name type="scientific">Brevundimonas subvibrioides</name>
    <dbReference type="NCBI Taxonomy" id="74313"/>
    <lineage>
        <taxon>Bacteria</taxon>
        <taxon>Pseudomonadati</taxon>
        <taxon>Pseudomonadota</taxon>
        <taxon>Alphaproteobacteria</taxon>
        <taxon>Caulobacterales</taxon>
        <taxon>Caulobacteraceae</taxon>
        <taxon>Brevundimonas</taxon>
    </lineage>
</organism>
<evidence type="ECO:0000313" key="6">
    <source>
        <dbReference type="Proteomes" id="UP000216147"/>
    </source>
</evidence>
<proteinExistence type="predicted"/>
<dbReference type="InterPro" id="IPR014710">
    <property type="entry name" value="RmlC-like_jellyroll"/>
</dbReference>
<evidence type="ECO:0000256" key="1">
    <source>
        <dbReference type="ARBA" id="ARBA00023015"/>
    </source>
</evidence>
<dbReference type="InterPro" id="IPR036390">
    <property type="entry name" value="WH_DNA-bd_sf"/>
</dbReference>
<comment type="caution">
    <text evidence="5">The sequence shown here is derived from an EMBL/GenBank/DDBJ whole genome shotgun (WGS) entry which is preliminary data.</text>
</comment>
<dbReference type="InterPro" id="IPR036388">
    <property type="entry name" value="WH-like_DNA-bd_sf"/>
</dbReference>
<dbReference type="SUPFAM" id="SSF51206">
    <property type="entry name" value="cAMP-binding domain-like"/>
    <property type="match status" value="1"/>
</dbReference>
<gene>
    <name evidence="5" type="ORF">B7Y86_05440</name>
</gene>
<evidence type="ECO:0000256" key="3">
    <source>
        <dbReference type="ARBA" id="ARBA00023163"/>
    </source>
</evidence>
<dbReference type="EMBL" id="NCEQ01000005">
    <property type="protein sequence ID" value="OYX57580.1"/>
    <property type="molecule type" value="Genomic_DNA"/>
</dbReference>
<evidence type="ECO:0000313" key="5">
    <source>
        <dbReference type="EMBL" id="OYX57580.1"/>
    </source>
</evidence>
<feature type="domain" description="HTH crp-type" evidence="4">
    <location>
        <begin position="141"/>
        <end position="207"/>
    </location>
</feature>
<keyword evidence="3" id="KW-0804">Transcription</keyword>
<dbReference type="Gene3D" id="1.10.10.10">
    <property type="entry name" value="Winged helix-like DNA-binding domain superfamily/Winged helix DNA-binding domain"/>
    <property type="match status" value="1"/>
</dbReference>
<sequence length="245" mass="26141">MTNALLAGMGAEDRMAVMAVGQKRAFLRGQLIGTAGGPINTVLFVESGSVAATVPMKNGEALEVFSIGDEAVTGGWGGQTHGAYRLMTKSDVTGLAVDIRSLAAITERRSAVRSVLLDYGVRLSMELAQNSACNLTHRTDERLAKWLLRQHDRVGAAPIQETVAGIAQILGVQRKAARGSFDTFREAGAIETTRGSLTIKDRAAIEARVCECYDASRSVRDIRMAASIECRQVAAAGGRRMSRMG</sequence>
<dbReference type="GO" id="GO:0006355">
    <property type="term" value="P:regulation of DNA-templated transcription"/>
    <property type="evidence" value="ECO:0007669"/>
    <property type="project" value="InterPro"/>
</dbReference>
<keyword evidence="1" id="KW-0805">Transcription regulation</keyword>
<dbReference type="InterPro" id="IPR012318">
    <property type="entry name" value="HTH_CRP"/>
</dbReference>
<keyword evidence="2" id="KW-0238">DNA-binding</keyword>
<evidence type="ECO:0000256" key="2">
    <source>
        <dbReference type="ARBA" id="ARBA00023125"/>
    </source>
</evidence>
<dbReference type="InterPro" id="IPR018490">
    <property type="entry name" value="cNMP-bd_dom_sf"/>
</dbReference>
<dbReference type="Gene3D" id="2.60.120.10">
    <property type="entry name" value="Jelly Rolls"/>
    <property type="match status" value="1"/>
</dbReference>
<dbReference type="SUPFAM" id="SSF46785">
    <property type="entry name" value="Winged helix' DNA-binding domain"/>
    <property type="match status" value="1"/>
</dbReference>
<dbReference type="Proteomes" id="UP000216147">
    <property type="component" value="Unassembled WGS sequence"/>
</dbReference>
<evidence type="ECO:0000259" key="4">
    <source>
        <dbReference type="Pfam" id="PF13545"/>
    </source>
</evidence>
<dbReference type="Pfam" id="PF13545">
    <property type="entry name" value="HTH_Crp_2"/>
    <property type="match status" value="1"/>
</dbReference>
<name>A0A258HKR5_9CAUL</name>